<evidence type="ECO:0000256" key="1">
    <source>
        <dbReference type="ARBA" id="ARBA00004761"/>
    </source>
</evidence>
<evidence type="ECO:0000313" key="11">
    <source>
        <dbReference type="Proteomes" id="UP001317322"/>
    </source>
</evidence>
<reference evidence="10 11" key="1">
    <citation type="submission" date="2022-07" db="EMBL/GenBank/DDBJ databases">
        <title>Novel species in genus cellulomonas.</title>
        <authorList>
            <person name="Ye L."/>
        </authorList>
    </citation>
    <scope>NUCLEOTIDE SEQUENCE [LARGE SCALE GENOMIC DNA]</scope>
    <source>
        <strain evidence="11">zg-Y908</strain>
    </source>
</reference>
<gene>
    <name evidence="10" type="ORF">NP075_17015</name>
</gene>
<dbReference type="Proteomes" id="UP001317322">
    <property type="component" value="Chromosome"/>
</dbReference>
<comment type="similarity">
    <text evidence="2 9">Belongs to the gluconokinase GntK/GntV family.</text>
</comment>
<keyword evidence="7 9" id="KW-0067">ATP-binding</keyword>
<keyword evidence="4 9" id="KW-0808">Transferase</keyword>
<evidence type="ECO:0000256" key="6">
    <source>
        <dbReference type="ARBA" id="ARBA00022777"/>
    </source>
</evidence>
<dbReference type="CDD" id="cd02021">
    <property type="entry name" value="GntK"/>
    <property type="match status" value="1"/>
</dbReference>
<evidence type="ECO:0000256" key="5">
    <source>
        <dbReference type="ARBA" id="ARBA00022741"/>
    </source>
</evidence>
<evidence type="ECO:0000256" key="9">
    <source>
        <dbReference type="RuleBase" id="RU363066"/>
    </source>
</evidence>
<dbReference type="PANTHER" id="PTHR43442">
    <property type="entry name" value="GLUCONOKINASE-RELATED"/>
    <property type="match status" value="1"/>
</dbReference>
<dbReference type="PANTHER" id="PTHR43442:SF3">
    <property type="entry name" value="GLUCONOKINASE-RELATED"/>
    <property type="match status" value="1"/>
</dbReference>
<dbReference type="EMBL" id="CP101989">
    <property type="protein sequence ID" value="UUI64790.1"/>
    <property type="molecule type" value="Genomic_DNA"/>
</dbReference>
<comment type="catalytic activity">
    <reaction evidence="8 9">
        <text>D-gluconate + ATP = 6-phospho-D-gluconate + ADP + H(+)</text>
        <dbReference type="Rhea" id="RHEA:19433"/>
        <dbReference type="ChEBI" id="CHEBI:15378"/>
        <dbReference type="ChEBI" id="CHEBI:18391"/>
        <dbReference type="ChEBI" id="CHEBI:30616"/>
        <dbReference type="ChEBI" id="CHEBI:58759"/>
        <dbReference type="ChEBI" id="CHEBI:456216"/>
        <dbReference type="EC" id="2.7.1.12"/>
    </reaction>
</comment>
<evidence type="ECO:0000313" key="10">
    <source>
        <dbReference type="EMBL" id="UUI64790.1"/>
    </source>
</evidence>
<organism evidence="10 11">
    <name type="scientific">Cellulomonas wangsupingiae</name>
    <dbReference type="NCBI Taxonomy" id="2968085"/>
    <lineage>
        <taxon>Bacteria</taxon>
        <taxon>Bacillati</taxon>
        <taxon>Actinomycetota</taxon>
        <taxon>Actinomycetes</taxon>
        <taxon>Micrococcales</taxon>
        <taxon>Cellulomonadaceae</taxon>
        <taxon>Cellulomonas</taxon>
    </lineage>
</organism>
<dbReference type="EC" id="2.7.1.12" evidence="3 9"/>
<evidence type="ECO:0000256" key="7">
    <source>
        <dbReference type="ARBA" id="ARBA00022840"/>
    </source>
</evidence>
<name>A0ABY5K385_9CELL</name>
<protein>
    <recommendedName>
        <fullName evidence="3 9">Gluconokinase</fullName>
        <ecNumber evidence="3 9">2.7.1.12</ecNumber>
    </recommendedName>
</protein>
<evidence type="ECO:0000256" key="8">
    <source>
        <dbReference type="ARBA" id="ARBA00048090"/>
    </source>
</evidence>
<dbReference type="InterPro" id="IPR006001">
    <property type="entry name" value="Therm_gnt_kin"/>
</dbReference>
<dbReference type="RefSeq" id="WP_227565854.1">
    <property type="nucleotide sequence ID" value="NZ_CP101989.1"/>
</dbReference>
<dbReference type="SUPFAM" id="SSF52540">
    <property type="entry name" value="P-loop containing nucleoside triphosphate hydrolases"/>
    <property type="match status" value="1"/>
</dbReference>
<evidence type="ECO:0000256" key="4">
    <source>
        <dbReference type="ARBA" id="ARBA00022679"/>
    </source>
</evidence>
<dbReference type="NCBIfam" id="TIGR01313">
    <property type="entry name" value="therm_gnt_kin"/>
    <property type="match status" value="1"/>
</dbReference>
<proteinExistence type="inferred from homology"/>
<keyword evidence="6 9" id="KW-0418">Kinase</keyword>
<keyword evidence="5 9" id="KW-0547">Nucleotide-binding</keyword>
<evidence type="ECO:0000256" key="2">
    <source>
        <dbReference type="ARBA" id="ARBA00008420"/>
    </source>
</evidence>
<dbReference type="InterPro" id="IPR027417">
    <property type="entry name" value="P-loop_NTPase"/>
</dbReference>
<sequence>MDVEHLVVMGVSGTGKSTVGRALAARLGRPFLEGDELHPETNVAKMSAGIALVDDDRWPWLERVRDEMSRHAAAGTSTVVACSALRRIYRAVLREAEGNVRFVLLDVPADVLRERVAHRAGHWMPPSLLESQLSTLEALQPDEDGVTLPVTGNPDAVVADAVAALA</sequence>
<dbReference type="Gene3D" id="3.40.50.300">
    <property type="entry name" value="P-loop containing nucleotide triphosphate hydrolases"/>
    <property type="match status" value="1"/>
</dbReference>
<keyword evidence="11" id="KW-1185">Reference proteome</keyword>
<accession>A0ABY5K385</accession>
<evidence type="ECO:0000256" key="3">
    <source>
        <dbReference type="ARBA" id="ARBA00012054"/>
    </source>
</evidence>
<dbReference type="Pfam" id="PF13671">
    <property type="entry name" value="AAA_33"/>
    <property type="match status" value="1"/>
</dbReference>
<comment type="pathway">
    <text evidence="1">Carbohydrate acid metabolism.</text>
</comment>